<keyword evidence="1 3" id="KW-0533">Nickel</keyword>
<dbReference type="InterPro" id="IPR002822">
    <property type="entry name" value="Ni_insertion"/>
</dbReference>
<dbReference type="Pfam" id="PF01969">
    <property type="entry name" value="Ni_insertion"/>
    <property type="match status" value="1"/>
</dbReference>
<dbReference type="PANTHER" id="PTHR36566">
    <property type="entry name" value="NICKEL INSERTION PROTEIN-RELATED"/>
    <property type="match status" value="1"/>
</dbReference>
<dbReference type="RefSeq" id="WP_202748448.1">
    <property type="nucleotide sequence ID" value="NZ_JAESWC010000002.1"/>
</dbReference>
<dbReference type="Gene3D" id="3.10.20.300">
    <property type="entry name" value="mk0293 like domain"/>
    <property type="match status" value="1"/>
</dbReference>
<sequence length="412" mass="46312">MKILYYDCFSGISGDMNLGAMIDLGVPKDYLINELSKLNITDYEVEVSEDNRKGITGTKVNVRLESEERKHNHNHSDNHHDHIYNHSEHRNLKDIENIINTSLLSEEVKALSKKIFLKVAQAEAKIHGKSLMEVHFHEVGAVDSIIDIIGAAICLDYLKVDKVMSASVELGGGFVKCAHGVFPVPAPATAEILKGVPVKLGAVQVETTTPTGAAILAATVEEFTDKKEFVINKVSYGIGHRDTEIPNVLRVYLGEILEDNLNKTFEEAYIIECNIDDMNPETYEYVMEKLFAIGAMDVYLTPIIMKKGRPAVKLSVLCSISLEERITELILRETTTLGIRKYKTEKTMLKREFYKVKTKYGDITIKSSLLNGEKIKEKPEYEECKAIARANNIPLNLVYEEALRAISMMNER</sequence>
<gene>
    <name evidence="3 4" type="primary">larC</name>
    <name evidence="4" type="ORF">JK636_08810</name>
</gene>
<comment type="catalytic activity">
    <reaction evidence="3">
        <text>Ni(II)-pyridinium-3,5-bisthiocarboxylate mononucleotide = pyridinium-3,5-bisthiocarboxylate mononucleotide + Ni(2+)</text>
        <dbReference type="Rhea" id="RHEA:54784"/>
        <dbReference type="ChEBI" id="CHEBI:49786"/>
        <dbReference type="ChEBI" id="CHEBI:137372"/>
        <dbReference type="ChEBI" id="CHEBI:137373"/>
        <dbReference type="EC" id="4.99.1.12"/>
    </reaction>
</comment>
<comment type="caution">
    <text evidence="4">The sequence shown here is derived from an EMBL/GenBank/DDBJ whole genome shotgun (WGS) entry which is preliminary data.</text>
</comment>
<dbReference type="PANTHER" id="PTHR36566:SF1">
    <property type="entry name" value="PYRIDINIUM-3,5-BISTHIOCARBOXYLIC ACID MONONUCLEOTIDE NICKEL INSERTION PROTEIN"/>
    <property type="match status" value="1"/>
</dbReference>
<proteinExistence type="inferred from homology"/>
<evidence type="ECO:0000313" key="4">
    <source>
        <dbReference type="EMBL" id="MBL4935859.1"/>
    </source>
</evidence>
<dbReference type="EC" id="4.99.1.12" evidence="3"/>
<evidence type="ECO:0000313" key="5">
    <source>
        <dbReference type="Proteomes" id="UP000632377"/>
    </source>
</evidence>
<dbReference type="HAMAP" id="MF_01074">
    <property type="entry name" value="LarC"/>
    <property type="match status" value="1"/>
</dbReference>
<dbReference type="NCBIfam" id="TIGR00299">
    <property type="entry name" value="nickel pincer cofactor biosynthesis protein LarC"/>
    <property type="match status" value="1"/>
</dbReference>
<accession>A0ABS1T937</accession>
<keyword evidence="5" id="KW-1185">Reference proteome</keyword>
<dbReference type="EMBL" id="JAESWC010000002">
    <property type="protein sequence ID" value="MBL4935859.1"/>
    <property type="molecule type" value="Genomic_DNA"/>
</dbReference>
<comment type="similarity">
    <text evidence="3">Belongs to the LarC family.</text>
</comment>
<dbReference type="Proteomes" id="UP000632377">
    <property type="component" value="Unassembled WGS sequence"/>
</dbReference>
<name>A0ABS1T937_9CLOT</name>
<evidence type="ECO:0000256" key="3">
    <source>
        <dbReference type="HAMAP-Rule" id="MF_01074"/>
    </source>
</evidence>
<evidence type="ECO:0000256" key="1">
    <source>
        <dbReference type="ARBA" id="ARBA00022596"/>
    </source>
</evidence>
<reference evidence="4 5" key="1">
    <citation type="submission" date="2021-01" db="EMBL/GenBank/DDBJ databases">
        <title>Genome public.</title>
        <authorList>
            <person name="Liu C."/>
            <person name="Sun Q."/>
        </authorList>
    </citation>
    <scope>NUCLEOTIDE SEQUENCE [LARGE SCALE GENOMIC DNA]</scope>
    <source>
        <strain evidence="4 5">YIM B02515</strain>
    </source>
</reference>
<comment type="function">
    <text evidence="3">Involved in the biosynthesis of a nickel-pincer cofactor ((SCS)Ni(II) pincer complex). Binds Ni(2+), and functions in nickel delivery to pyridinium-3,5-bisthiocarboxylic acid mononucleotide (P2TMN), to form the mature cofactor. Is thus probably required for the activation of nickel-pincer cofactor-dependent enzymes.</text>
</comment>
<keyword evidence="2 3" id="KW-0456">Lyase</keyword>
<dbReference type="Gene3D" id="3.30.70.1380">
    <property type="entry name" value="Transcriptional regulatory protein pf0864 domain like"/>
    <property type="match status" value="1"/>
</dbReference>
<protein>
    <recommendedName>
        <fullName evidence="3">Pyridinium-3,5-bisthiocarboxylic acid mononucleotide nickel insertion protein</fullName>
        <shortName evidence="3">P2TMN nickel insertion protein</shortName>
        <ecNumber evidence="3">4.99.1.12</ecNumber>
    </recommendedName>
    <alternativeName>
        <fullName evidence="3">Nickel-pincer cofactor biosynthesis protein LarC</fullName>
    </alternativeName>
</protein>
<organism evidence="4 5">
    <name type="scientific">Clostridium rhizosphaerae</name>
    <dbReference type="NCBI Taxonomy" id="2803861"/>
    <lineage>
        <taxon>Bacteria</taxon>
        <taxon>Bacillati</taxon>
        <taxon>Bacillota</taxon>
        <taxon>Clostridia</taxon>
        <taxon>Eubacteriales</taxon>
        <taxon>Clostridiaceae</taxon>
        <taxon>Clostridium</taxon>
    </lineage>
</organism>
<evidence type="ECO:0000256" key="2">
    <source>
        <dbReference type="ARBA" id="ARBA00023239"/>
    </source>
</evidence>